<keyword evidence="5 7" id="KW-1133">Transmembrane helix</keyword>
<evidence type="ECO:0000313" key="9">
    <source>
        <dbReference type="EMBL" id="OMF58066.1"/>
    </source>
</evidence>
<dbReference type="STRING" id="297318.BK138_05740"/>
<reference evidence="9 10" key="1">
    <citation type="submission" date="2016-11" db="EMBL/GenBank/DDBJ databases">
        <title>Paenibacillus species isolates.</title>
        <authorList>
            <person name="Beno S.M."/>
        </authorList>
    </citation>
    <scope>NUCLEOTIDE SEQUENCE [LARGE SCALE GENOMIC DNA]</scope>
    <source>
        <strain evidence="9 10">FSL R5-0378</strain>
    </source>
</reference>
<feature type="transmembrane region" description="Helical" evidence="7">
    <location>
        <begin position="74"/>
        <end position="99"/>
    </location>
</feature>
<keyword evidence="4 7" id="KW-0812">Transmembrane</keyword>
<feature type="transmembrane region" description="Helical" evidence="7">
    <location>
        <begin position="17"/>
        <end position="38"/>
    </location>
</feature>
<dbReference type="CDD" id="cd06261">
    <property type="entry name" value="TM_PBP2"/>
    <property type="match status" value="1"/>
</dbReference>
<feature type="domain" description="ABC transmembrane type-1" evidence="8">
    <location>
        <begin position="75"/>
        <end position="284"/>
    </location>
</feature>
<evidence type="ECO:0000259" key="8">
    <source>
        <dbReference type="PROSITE" id="PS50928"/>
    </source>
</evidence>
<comment type="similarity">
    <text evidence="7">Belongs to the binding-protein-dependent transport system permease family.</text>
</comment>
<evidence type="ECO:0000256" key="7">
    <source>
        <dbReference type="RuleBase" id="RU363032"/>
    </source>
</evidence>
<feature type="transmembrane region" description="Helical" evidence="7">
    <location>
        <begin position="184"/>
        <end position="205"/>
    </location>
</feature>
<keyword evidence="3" id="KW-1003">Cell membrane</keyword>
<evidence type="ECO:0000256" key="3">
    <source>
        <dbReference type="ARBA" id="ARBA00022475"/>
    </source>
</evidence>
<protein>
    <submittedName>
        <fullName evidence="9">Sugar ABC transporter permease</fullName>
    </submittedName>
</protein>
<keyword evidence="10" id="KW-1185">Reference proteome</keyword>
<dbReference type="EMBL" id="MRTP01000001">
    <property type="protein sequence ID" value="OMF58066.1"/>
    <property type="molecule type" value="Genomic_DNA"/>
</dbReference>
<dbReference type="PANTHER" id="PTHR43744">
    <property type="entry name" value="ABC TRANSPORTER PERMEASE PROTEIN MG189-RELATED-RELATED"/>
    <property type="match status" value="1"/>
</dbReference>
<dbReference type="RefSeq" id="WP_076167155.1">
    <property type="nucleotide sequence ID" value="NZ_MRTP01000001.1"/>
</dbReference>
<dbReference type="GO" id="GO:0005886">
    <property type="term" value="C:plasma membrane"/>
    <property type="evidence" value="ECO:0007669"/>
    <property type="project" value="UniProtKB-SubCell"/>
</dbReference>
<keyword evidence="2 7" id="KW-0813">Transport</keyword>
<dbReference type="GO" id="GO:0055085">
    <property type="term" value="P:transmembrane transport"/>
    <property type="evidence" value="ECO:0007669"/>
    <property type="project" value="InterPro"/>
</dbReference>
<evidence type="ECO:0000256" key="6">
    <source>
        <dbReference type="ARBA" id="ARBA00023136"/>
    </source>
</evidence>
<evidence type="ECO:0000256" key="2">
    <source>
        <dbReference type="ARBA" id="ARBA00022448"/>
    </source>
</evidence>
<name>A0A1R1F288_9BACL</name>
<dbReference type="Gene3D" id="1.10.3720.10">
    <property type="entry name" value="MetI-like"/>
    <property type="match status" value="1"/>
</dbReference>
<dbReference type="InterPro" id="IPR000515">
    <property type="entry name" value="MetI-like"/>
</dbReference>
<evidence type="ECO:0000313" key="10">
    <source>
        <dbReference type="Proteomes" id="UP000187172"/>
    </source>
</evidence>
<gene>
    <name evidence="9" type="ORF">BK138_05740</name>
</gene>
<sequence>MRTASVKKIIGPSLIHLFFWAFTLASLIPFILIFMVSISSEDSILQKGYSLFPKEISFAAYQFLFNDFSEIAKAYGVTILTTLIGTVVSLLMTALFAYPLSRPDLPLRRTLSFYIFFTMLFGGGMVPWYMTYVNMFDLKNTIFAMIIPNLLLSAFNVLLMRSFFSSTIPESVVESATIDGASEIRIFFSIVLPLSLPIMATIGLFNTLSYWNDWYNCMLFIDKPELYNIQYLMTKTLTNIQYLLMKSGSSAQVGELLAKMPRETVRMALAIVGIAPLLFAYPFFQKYYISGITSGAVKG</sequence>
<feature type="transmembrane region" description="Helical" evidence="7">
    <location>
        <begin position="111"/>
        <end position="130"/>
    </location>
</feature>
<comment type="subcellular location">
    <subcellularLocation>
        <location evidence="1 7">Cell membrane</location>
        <topology evidence="1 7">Multi-pass membrane protein</topology>
    </subcellularLocation>
</comment>
<comment type="caution">
    <text evidence="9">The sequence shown here is derived from an EMBL/GenBank/DDBJ whole genome shotgun (WGS) entry which is preliminary data.</text>
</comment>
<keyword evidence="6 7" id="KW-0472">Membrane</keyword>
<dbReference type="InterPro" id="IPR035906">
    <property type="entry name" value="MetI-like_sf"/>
</dbReference>
<proteinExistence type="inferred from homology"/>
<feature type="transmembrane region" description="Helical" evidence="7">
    <location>
        <begin position="265"/>
        <end position="284"/>
    </location>
</feature>
<accession>A0A1R1F288</accession>
<dbReference type="PANTHER" id="PTHR43744:SF9">
    <property type="entry name" value="POLYGALACTURONAN_RHAMNOGALACTURONAN TRANSPORT SYSTEM PERMEASE PROTEIN YTCP"/>
    <property type="match status" value="1"/>
</dbReference>
<dbReference type="SUPFAM" id="SSF161098">
    <property type="entry name" value="MetI-like"/>
    <property type="match status" value="1"/>
</dbReference>
<evidence type="ECO:0000256" key="4">
    <source>
        <dbReference type="ARBA" id="ARBA00022692"/>
    </source>
</evidence>
<organism evidence="9 10">
    <name type="scientific">Paenibacillus rhizosphaerae</name>
    <dbReference type="NCBI Taxonomy" id="297318"/>
    <lineage>
        <taxon>Bacteria</taxon>
        <taxon>Bacillati</taxon>
        <taxon>Bacillota</taxon>
        <taxon>Bacilli</taxon>
        <taxon>Bacillales</taxon>
        <taxon>Paenibacillaceae</taxon>
        <taxon>Paenibacillus</taxon>
    </lineage>
</organism>
<dbReference type="Proteomes" id="UP000187172">
    <property type="component" value="Unassembled WGS sequence"/>
</dbReference>
<dbReference type="PROSITE" id="PS50928">
    <property type="entry name" value="ABC_TM1"/>
    <property type="match status" value="1"/>
</dbReference>
<evidence type="ECO:0000256" key="1">
    <source>
        <dbReference type="ARBA" id="ARBA00004651"/>
    </source>
</evidence>
<feature type="transmembrane region" description="Helical" evidence="7">
    <location>
        <begin position="142"/>
        <end position="164"/>
    </location>
</feature>
<dbReference type="AlphaFoldDB" id="A0A1R1F288"/>
<dbReference type="Pfam" id="PF00528">
    <property type="entry name" value="BPD_transp_1"/>
    <property type="match status" value="1"/>
</dbReference>
<evidence type="ECO:0000256" key="5">
    <source>
        <dbReference type="ARBA" id="ARBA00022989"/>
    </source>
</evidence>